<gene>
    <name evidence="1" type="ORF">SPELUC_LOCUS10442</name>
</gene>
<feature type="non-terminal residue" evidence="1">
    <location>
        <position position="1"/>
    </location>
</feature>
<organism evidence="1 2">
    <name type="scientific">Cetraspora pellucida</name>
    <dbReference type="NCBI Taxonomy" id="1433469"/>
    <lineage>
        <taxon>Eukaryota</taxon>
        <taxon>Fungi</taxon>
        <taxon>Fungi incertae sedis</taxon>
        <taxon>Mucoromycota</taxon>
        <taxon>Glomeromycotina</taxon>
        <taxon>Glomeromycetes</taxon>
        <taxon>Diversisporales</taxon>
        <taxon>Gigasporaceae</taxon>
        <taxon>Cetraspora</taxon>
    </lineage>
</organism>
<evidence type="ECO:0000313" key="2">
    <source>
        <dbReference type="Proteomes" id="UP000789366"/>
    </source>
</evidence>
<evidence type="ECO:0000313" key="1">
    <source>
        <dbReference type="EMBL" id="CAG8686309.1"/>
    </source>
</evidence>
<sequence length="470" mass="52400">LLSQMGFRLNYLNVKKSVDIPLVEVLSSQNTQVFDVIDRIQLVIRAKTSLGLISSPDIPGIPKEGNDYSKLLAYSLYFYEAQRSGILPQNNRVSWRHNSALDDGKDRAVNLSAGYYDAGDYVKFTLPLSWSLSLISWGAIEWFDGYRLSNQTDYLHDMVKWGTDWLIAAHSKPDQLFIQVGSIPLDNAYWGPDTSIPYPRPAYDINATAHGTDVAADTAAAFASSAILFRDFFDDTDYADILITHAINVYNFAENATLRVATAGFSTVSYGYRSSSFHDKLVYGALWLYRATSNVQYLDKAINYYNQFQMHNSSRVISWDDQTVAGEAEHYLDRIMMTNQSNCSLTHGGLLWCNGDSQSGSIPVALYSVFGFLMYSTYASTTEKANAYKKFSDSQIDYLFGANPMNMFYIVSVHPNSPKNPHHAGAHGGTNVANLSDPINTKHPLYGAVVGGPNVNDTYFDLRSDVIQSE</sequence>
<dbReference type="Proteomes" id="UP000789366">
    <property type="component" value="Unassembled WGS sequence"/>
</dbReference>
<dbReference type="EMBL" id="CAJVPW010019411">
    <property type="protein sequence ID" value="CAG8686309.1"/>
    <property type="molecule type" value="Genomic_DNA"/>
</dbReference>
<name>A0ACA9P5H9_9GLOM</name>
<protein>
    <submittedName>
        <fullName evidence="1">12751_t:CDS:1</fullName>
    </submittedName>
</protein>
<comment type="caution">
    <text evidence="1">The sequence shown here is derived from an EMBL/GenBank/DDBJ whole genome shotgun (WGS) entry which is preliminary data.</text>
</comment>
<feature type="non-terminal residue" evidence="1">
    <location>
        <position position="470"/>
    </location>
</feature>
<keyword evidence="2" id="KW-1185">Reference proteome</keyword>
<reference evidence="1" key="1">
    <citation type="submission" date="2021-06" db="EMBL/GenBank/DDBJ databases">
        <authorList>
            <person name="Kallberg Y."/>
            <person name="Tangrot J."/>
            <person name="Rosling A."/>
        </authorList>
    </citation>
    <scope>NUCLEOTIDE SEQUENCE</scope>
    <source>
        <strain evidence="1">28 12/20/2015</strain>
    </source>
</reference>
<accession>A0ACA9P5H9</accession>
<proteinExistence type="predicted"/>